<dbReference type="Gene3D" id="1.20.1250.20">
    <property type="entry name" value="MFS general substrate transporter like domains"/>
    <property type="match status" value="2"/>
</dbReference>
<dbReference type="PANTHER" id="PTHR23501">
    <property type="entry name" value="MAJOR FACILITATOR SUPERFAMILY"/>
    <property type="match status" value="1"/>
</dbReference>
<dbReference type="EMBL" id="JAQQWL010000013">
    <property type="protein sequence ID" value="KAK8042598.1"/>
    <property type="molecule type" value="Genomic_DNA"/>
</dbReference>
<keyword evidence="4 5" id="KW-0472">Membrane</keyword>
<feature type="transmembrane region" description="Helical" evidence="5">
    <location>
        <begin position="49"/>
        <end position="75"/>
    </location>
</feature>
<dbReference type="PRINTS" id="PR01036">
    <property type="entry name" value="TCRTETB"/>
</dbReference>
<comment type="subcellular location">
    <subcellularLocation>
        <location evidence="1">Membrane</location>
        <topology evidence="1">Multi-pass membrane protein</topology>
    </subcellularLocation>
</comment>
<feature type="transmembrane region" description="Helical" evidence="5">
    <location>
        <begin position="512"/>
        <end position="533"/>
    </location>
</feature>
<accession>A0ABR1T7M0</accession>
<dbReference type="Proteomes" id="UP001480595">
    <property type="component" value="Unassembled WGS sequence"/>
</dbReference>
<dbReference type="PANTHER" id="PTHR23501:SF43">
    <property type="entry name" value="MULTIDRUG TRANSPORTER, PUTATIVE (AFU_ORTHOLOGUE AFUA_6G03040)-RELATED"/>
    <property type="match status" value="1"/>
</dbReference>
<feature type="domain" description="Major facilitator superfamily (MFS) profile" evidence="6">
    <location>
        <begin position="52"/>
        <end position="536"/>
    </location>
</feature>
<feature type="transmembrane region" description="Helical" evidence="5">
    <location>
        <begin position="175"/>
        <end position="197"/>
    </location>
</feature>
<name>A0ABR1T7M0_9PEZI</name>
<feature type="transmembrane region" description="Helical" evidence="5">
    <location>
        <begin position="244"/>
        <end position="262"/>
    </location>
</feature>
<feature type="transmembrane region" description="Helical" evidence="5">
    <location>
        <begin position="117"/>
        <end position="136"/>
    </location>
</feature>
<evidence type="ECO:0000313" key="7">
    <source>
        <dbReference type="EMBL" id="KAK8042598.1"/>
    </source>
</evidence>
<comment type="caution">
    <text evidence="7">The sequence shown here is derived from an EMBL/GenBank/DDBJ whole genome shotgun (WGS) entry which is preliminary data.</text>
</comment>
<feature type="transmembrane region" description="Helical" evidence="5">
    <location>
        <begin position="203"/>
        <end position="223"/>
    </location>
</feature>
<protein>
    <recommendedName>
        <fullName evidence="6">Major facilitator superfamily (MFS) profile domain-containing protein</fullName>
    </recommendedName>
</protein>
<feature type="transmembrane region" description="Helical" evidence="5">
    <location>
        <begin position="142"/>
        <end position="163"/>
    </location>
</feature>
<dbReference type="Pfam" id="PF07690">
    <property type="entry name" value="MFS_1"/>
    <property type="match status" value="1"/>
</dbReference>
<feature type="transmembrane region" description="Helical" evidence="5">
    <location>
        <begin position="382"/>
        <end position="402"/>
    </location>
</feature>
<dbReference type="InterPro" id="IPR036259">
    <property type="entry name" value="MFS_trans_sf"/>
</dbReference>
<dbReference type="SUPFAM" id="SSF103473">
    <property type="entry name" value="MFS general substrate transporter"/>
    <property type="match status" value="1"/>
</dbReference>
<keyword evidence="8" id="KW-1185">Reference proteome</keyword>
<feature type="transmembrane region" description="Helical" evidence="5">
    <location>
        <begin position="457"/>
        <end position="475"/>
    </location>
</feature>
<evidence type="ECO:0000256" key="3">
    <source>
        <dbReference type="ARBA" id="ARBA00022989"/>
    </source>
</evidence>
<organism evidence="7 8">
    <name type="scientific">Apiospora phragmitis</name>
    <dbReference type="NCBI Taxonomy" id="2905665"/>
    <lineage>
        <taxon>Eukaryota</taxon>
        <taxon>Fungi</taxon>
        <taxon>Dikarya</taxon>
        <taxon>Ascomycota</taxon>
        <taxon>Pezizomycotina</taxon>
        <taxon>Sordariomycetes</taxon>
        <taxon>Xylariomycetidae</taxon>
        <taxon>Amphisphaeriales</taxon>
        <taxon>Apiosporaceae</taxon>
        <taxon>Apiospora</taxon>
    </lineage>
</organism>
<feature type="transmembrane region" description="Helical" evidence="5">
    <location>
        <begin position="318"/>
        <end position="340"/>
    </location>
</feature>
<evidence type="ECO:0000256" key="4">
    <source>
        <dbReference type="ARBA" id="ARBA00023136"/>
    </source>
</evidence>
<dbReference type="GeneID" id="92097553"/>
<proteinExistence type="predicted"/>
<evidence type="ECO:0000256" key="5">
    <source>
        <dbReference type="SAM" id="Phobius"/>
    </source>
</evidence>
<feature type="transmembrane region" description="Helical" evidence="5">
    <location>
        <begin position="87"/>
        <end position="105"/>
    </location>
</feature>
<feature type="transmembrane region" description="Helical" evidence="5">
    <location>
        <begin position="352"/>
        <end position="375"/>
    </location>
</feature>
<evidence type="ECO:0000256" key="1">
    <source>
        <dbReference type="ARBA" id="ARBA00004141"/>
    </source>
</evidence>
<keyword evidence="3 5" id="KW-1133">Transmembrane helix</keyword>
<feature type="transmembrane region" description="Helical" evidence="5">
    <location>
        <begin position="274"/>
        <end position="297"/>
    </location>
</feature>
<sequence length="561" mass="60540">MAPCSSASTIEKSEHRPTALLNRGLTEDEIGSLPANHEGTPSELSVLRFCLLALGVCLGLFLSFIDSSIVATSLFSIGSDFNDLERVNWVAISYTLAYMGCAVLFARISDIIGRRDAFVAAYIIFFAFSIGCGFAQDMNQLIACRALQGIGGSGLYSLTMVILTETSPDRFRSSLASIIGVVIAIGGVLGPVLGGILTHYASWRWVFWINGPIGAVSMALFYCSWPKAEFLPDLERRKWSELDYPGSVLLIAAATLVVFPFQNAGSADNVWGEAIFLAPLLVGVACWVALILWTMFADRRWSDKLSAAFPMRLMRQRVYTATVLNTAFVGFEFIMLIYAFPLRLQVVNGKSALMAGVMLLPLLGGSALGSVVAGVVNKKNDWFCETLVVSNCLMVLGCGLLSTQSASADVEAKALGFLVFVGFGFGLTVASATMLATVQATVQDSAPAQGILSQIRILGGSMGIAASAAILGRHLDGIVDPGQLPAIEHHPEDFPIEQLQAIRTAYSETFKLDMRVCAMVGGIGILFACAVWTPNRRPLDELRNQRLEEEAQRRRATNTRT</sequence>
<reference evidence="7 8" key="1">
    <citation type="submission" date="2023-01" db="EMBL/GenBank/DDBJ databases">
        <title>Analysis of 21 Apiospora genomes using comparative genomics revels a genus with tremendous synthesis potential of carbohydrate active enzymes and secondary metabolites.</title>
        <authorList>
            <person name="Sorensen T."/>
        </authorList>
    </citation>
    <scope>NUCLEOTIDE SEQUENCE [LARGE SCALE GENOMIC DNA]</scope>
    <source>
        <strain evidence="7 8">CBS 135458</strain>
    </source>
</reference>
<dbReference type="InterPro" id="IPR011701">
    <property type="entry name" value="MFS"/>
</dbReference>
<gene>
    <name evidence="7" type="ORF">PG994_013081</name>
</gene>
<feature type="transmembrane region" description="Helical" evidence="5">
    <location>
        <begin position="414"/>
        <end position="436"/>
    </location>
</feature>
<evidence type="ECO:0000256" key="2">
    <source>
        <dbReference type="ARBA" id="ARBA00022692"/>
    </source>
</evidence>
<dbReference type="RefSeq" id="XP_066709451.1">
    <property type="nucleotide sequence ID" value="XM_066864490.1"/>
</dbReference>
<dbReference type="InterPro" id="IPR020846">
    <property type="entry name" value="MFS_dom"/>
</dbReference>
<evidence type="ECO:0000313" key="8">
    <source>
        <dbReference type="Proteomes" id="UP001480595"/>
    </source>
</evidence>
<dbReference type="PROSITE" id="PS50850">
    <property type="entry name" value="MFS"/>
    <property type="match status" value="1"/>
</dbReference>
<evidence type="ECO:0000259" key="6">
    <source>
        <dbReference type="PROSITE" id="PS50850"/>
    </source>
</evidence>
<keyword evidence="2 5" id="KW-0812">Transmembrane</keyword>